<dbReference type="CDD" id="cd14797">
    <property type="entry name" value="DUF302"/>
    <property type="match status" value="1"/>
</dbReference>
<evidence type="ECO:0000313" key="3">
    <source>
        <dbReference type="Proteomes" id="UP001310594"/>
    </source>
</evidence>
<dbReference type="AlphaFoldDB" id="A0AAN7W4Y4"/>
<sequence>MALEQYTTLATRSVVHRTIELPVDWLDFCTHLQDRLGRYNEKTLTAATNMLEFQAAVDDMRKAEPFSIYASYDHGHLLNLVDGRPPKAKQYVIGNSVFATTMTRHDVRAAQSLPISILIWQRREGWTTIEFEVAASMISALSQGNIEAVAAAEKIDELREEVFAKIFEDVKAGRKGGNGL</sequence>
<dbReference type="Pfam" id="PF03625">
    <property type="entry name" value="DUF302"/>
    <property type="match status" value="1"/>
</dbReference>
<name>A0AAN7W4Y4_9PEZI</name>
<dbReference type="SUPFAM" id="SSF103247">
    <property type="entry name" value="TT1751-like"/>
    <property type="match status" value="1"/>
</dbReference>
<proteinExistence type="predicted"/>
<dbReference type="Proteomes" id="UP001310594">
    <property type="component" value="Unassembled WGS sequence"/>
</dbReference>
<protein>
    <recommendedName>
        <fullName evidence="1">DUF302 domain-containing protein</fullName>
    </recommendedName>
</protein>
<dbReference type="InterPro" id="IPR035923">
    <property type="entry name" value="TT1751-like_sf"/>
</dbReference>
<evidence type="ECO:0000313" key="2">
    <source>
        <dbReference type="EMBL" id="KAK5700080.1"/>
    </source>
</evidence>
<gene>
    <name evidence="2" type="ORF">LTR97_006215</name>
</gene>
<accession>A0AAN7W4Y4</accession>
<organism evidence="2 3">
    <name type="scientific">Elasticomyces elasticus</name>
    <dbReference type="NCBI Taxonomy" id="574655"/>
    <lineage>
        <taxon>Eukaryota</taxon>
        <taxon>Fungi</taxon>
        <taxon>Dikarya</taxon>
        <taxon>Ascomycota</taxon>
        <taxon>Pezizomycotina</taxon>
        <taxon>Dothideomycetes</taxon>
        <taxon>Dothideomycetidae</taxon>
        <taxon>Mycosphaerellales</taxon>
        <taxon>Teratosphaeriaceae</taxon>
        <taxon>Elasticomyces</taxon>
    </lineage>
</organism>
<dbReference type="InterPro" id="IPR005180">
    <property type="entry name" value="DUF302"/>
</dbReference>
<dbReference type="Gene3D" id="3.30.310.70">
    <property type="entry name" value="TT1751-like domain"/>
    <property type="match status" value="1"/>
</dbReference>
<evidence type="ECO:0000259" key="1">
    <source>
        <dbReference type="Pfam" id="PF03625"/>
    </source>
</evidence>
<dbReference type="EMBL" id="JAVRQU010000008">
    <property type="protein sequence ID" value="KAK5700080.1"/>
    <property type="molecule type" value="Genomic_DNA"/>
</dbReference>
<comment type="caution">
    <text evidence="2">The sequence shown here is derived from an EMBL/GenBank/DDBJ whole genome shotgun (WGS) entry which is preliminary data.</text>
</comment>
<feature type="domain" description="DUF302" evidence="1">
    <location>
        <begin position="85"/>
        <end position="131"/>
    </location>
</feature>
<reference evidence="2" key="1">
    <citation type="submission" date="2023-08" db="EMBL/GenBank/DDBJ databases">
        <title>Black Yeasts Isolated from many extreme environments.</title>
        <authorList>
            <person name="Coleine C."/>
            <person name="Stajich J.E."/>
            <person name="Selbmann L."/>
        </authorList>
    </citation>
    <scope>NUCLEOTIDE SEQUENCE</scope>
    <source>
        <strain evidence="2">CCFEE 5810</strain>
    </source>
</reference>